<dbReference type="Proteomes" id="UP000193431">
    <property type="component" value="Chromosome"/>
</dbReference>
<evidence type="ECO:0008006" key="5">
    <source>
        <dbReference type="Google" id="ProtNLM"/>
    </source>
</evidence>
<sequence>MGYLDTKEQKKSMILSVLLILAVIAVFRFVSVLNIIEPPQESGIAVNFGNTDVGSGNNFQPAPTKVTPPSNPEPVEPTETSPVDNVQTQENTDAPTIESDPTVTEPVEKPVKKPEVKKPIEKPKPKPSSSVLDAISNVEGAQEVDGENNDGEGPGDGPGNKGQLNGNPYANTYYGNPGNGQGGKGYGLSGRGKVAGQGVKPDCFETGTVIVEIEVNRQGRVVKATPGKRGSTNTAACLLEAAQQSAKTYKFTPAPEANPIQIGFIEVVFKVGQ</sequence>
<keyword evidence="2" id="KW-1133">Transmembrane helix</keyword>
<dbReference type="EMBL" id="CP019344">
    <property type="protein sequence ID" value="ARN78976.1"/>
    <property type="molecule type" value="Genomic_DNA"/>
</dbReference>
<feature type="region of interest" description="Disordered" evidence="1">
    <location>
        <begin position="55"/>
        <end position="176"/>
    </location>
</feature>
<protein>
    <recommendedName>
        <fullName evidence="5">Energy transducer TonB</fullName>
    </recommendedName>
</protein>
<organism evidence="3 4">
    <name type="scientific">Nonlabens spongiae</name>
    <dbReference type="NCBI Taxonomy" id="331648"/>
    <lineage>
        <taxon>Bacteria</taxon>
        <taxon>Pseudomonadati</taxon>
        <taxon>Bacteroidota</taxon>
        <taxon>Flavobacteriia</taxon>
        <taxon>Flavobacteriales</taxon>
        <taxon>Flavobacteriaceae</taxon>
        <taxon>Nonlabens</taxon>
    </lineage>
</organism>
<dbReference type="AlphaFoldDB" id="A0A1W6MN82"/>
<accession>A0A1W6MN82</accession>
<reference evidence="3 4" key="1">
    <citation type="submission" date="2016-11" db="EMBL/GenBank/DDBJ databases">
        <title>Trade-off between light-utilization and light-protection in marine flavobacteria.</title>
        <authorList>
            <person name="Kumagai Y."/>
        </authorList>
    </citation>
    <scope>NUCLEOTIDE SEQUENCE [LARGE SCALE GENOMIC DNA]</scope>
    <source>
        <strain evidence="3 4">JCM 13191</strain>
    </source>
</reference>
<evidence type="ECO:0000313" key="3">
    <source>
        <dbReference type="EMBL" id="ARN78976.1"/>
    </source>
</evidence>
<name>A0A1W6MN82_9FLAO</name>
<dbReference type="STRING" id="331648.BST97_13810"/>
<gene>
    <name evidence="3" type="ORF">BST97_13810</name>
</gene>
<evidence type="ECO:0000256" key="2">
    <source>
        <dbReference type="SAM" id="Phobius"/>
    </source>
</evidence>
<feature type="compositionally biased region" description="Basic and acidic residues" evidence="1">
    <location>
        <begin position="106"/>
        <end position="124"/>
    </location>
</feature>
<keyword evidence="2" id="KW-0472">Membrane</keyword>
<keyword evidence="4" id="KW-1185">Reference proteome</keyword>
<evidence type="ECO:0000313" key="4">
    <source>
        <dbReference type="Proteomes" id="UP000193431"/>
    </source>
</evidence>
<feature type="compositionally biased region" description="Polar residues" evidence="1">
    <location>
        <begin position="84"/>
        <end position="94"/>
    </location>
</feature>
<dbReference type="OrthoDB" id="676306at2"/>
<keyword evidence="2" id="KW-0812">Transmembrane</keyword>
<evidence type="ECO:0000256" key="1">
    <source>
        <dbReference type="SAM" id="MobiDB-lite"/>
    </source>
</evidence>
<proteinExistence type="predicted"/>
<feature type="transmembrane region" description="Helical" evidence="2">
    <location>
        <begin position="12"/>
        <end position="30"/>
    </location>
</feature>